<dbReference type="OrthoDB" id="433124at2759"/>
<organism evidence="8 9">
    <name type="scientific">Ceratodon purpureus</name>
    <name type="common">Fire moss</name>
    <name type="synonym">Dicranum purpureum</name>
    <dbReference type="NCBI Taxonomy" id="3225"/>
    <lineage>
        <taxon>Eukaryota</taxon>
        <taxon>Viridiplantae</taxon>
        <taxon>Streptophyta</taxon>
        <taxon>Embryophyta</taxon>
        <taxon>Bryophyta</taxon>
        <taxon>Bryophytina</taxon>
        <taxon>Bryopsida</taxon>
        <taxon>Dicranidae</taxon>
        <taxon>Pseudoditrichales</taxon>
        <taxon>Ditrichaceae</taxon>
        <taxon>Ceratodon</taxon>
    </lineage>
</organism>
<reference evidence="8 9" key="1">
    <citation type="submission" date="2020-06" db="EMBL/GenBank/DDBJ databases">
        <title>WGS assembly of Ceratodon purpureus strain R40.</title>
        <authorList>
            <person name="Carey S.B."/>
            <person name="Jenkins J."/>
            <person name="Shu S."/>
            <person name="Lovell J.T."/>
            <person name="Sreedasyam A."/>
            <person name="Maumus F."/>
            <person name="Tiley G.P."/>
            <person name="Fernandez-Pozo N."/>
            <person name="Barry K."/>
            <person name="Chen C."/>
            <person name="Wang M."/>
            <person name="Lipzen A."/>
            <person name="Daum C."/>
            <person name="Saski C.A."/>
            <person name="Payton A.C."/>
            <person name="Mcbreen J.C."/>
            <person name="Conrad R.E."/>
            <person name="Kollar L.M."/>
            <person name="Olsson S."/>
            <person name="Huttunen S."/>
            <person name="Landis J.B."/>
            <person name="Wickett N.J."/>
            <person name="Johnson M.G."/>
            <person name="Rensing S.A."/>
            <person name="Grimwood J."/>
            <person name="Schmutz J."/>
            <person name="Mcdaniel S.F."/>
        </authorList>
    </citation>
    <scope>NUCLEOTIDE SEQUENCE [LARGE SCALE GENOMIC DNA]</scope>
    <source>
        <strain evidence="8 9">R40</strain>
    </source>
</reference>
<dbReference type="GO" id="GO:0016020">
    <property type="term" value="C:membrane"/>
    <property type="evidence" value="ECO:0007669"/>
    <property type="project" value="UniProtKB-SubCell"/>
</dbReference>
<dbReference type="InterPro" id="IPR051987">
    <property type="entry name" value="Sigma-2_receptor-like"/>
</dbReference>
<gene>
    <name evidence="8" type="ORF">KC19_6G073300</name>
</gene>
<protein>
    <recommendedName>
        <fullName evidence="7">EXPERA domain-containing protein</fullName>
    </recommendedName>
</protein>
<dbReference type="Pfam" id="PF05241">
    <property type="entry name" value="EBP"/>
    <property type="match status" value="1"/>
</dbReference>
<comment type="subcellular location">
    <subcellularLocation>
        <location evidence="1">Membrane</location>
        <topology evidence="1">Multi-pass membrane protein</topology>
    </subcellularLocation>
</comment>
<dbReference type="AlphaFoldDB" id="A0A8T0HEX5"/>
<proteinExistence type="predicted"/>
<feature type="transmembrane region" description="Helical" evidence="6">
    <location>
        <begin position="15"/>
        <end position="33"/>
    </location>
</feature>
<evidence type="ECO:0000256" key="1">
    <source>
        <dbReference type="ARBA" id="ARBA00004141"/>
    </source>
</evidence>
<sequence length="171" mass="18773">MEGERRPVPISRRPMDLFLVAFFLMNIPVVVLFESQVILPPGVVPKQLSDATQWYVNASGDYLVGEKPAFLKGLVVAEVLFQLPLMIANAYSFTAGKDWGRITGVIYAAHVATTMFPLFADILAAKVATQNLLLGIYMPYLIVPLIMLARLAPSPHPFTEAVASLKTKKGQ</sequence>
<feature type="domain" description="EXPERA" evidence="7">
    <location>
        <begin position="15"/>
        <end position="148"/>
    </location>
</feature>
<evidence type="ECO:0000256" key="4">
    <source>
        <dbReference type="ARBA" id="ARBA00023136"/>
    </source>
</evidence>
<dbReference type="PROSITE" id="PS51751">
    <property type="entry name" value="EXPERA"/>
    <property type="match status" value="1"/>
</dbReference>
<keyword evidence="2 5" id="KW-0812">Transmembrane</keyword>
<evidence type="ECO:0000259" key="7">
    <source>
        <dbReference type="PROSITE" id="PS51751"/>
    </source>
</evidence>
<feature type="transmembrane region" description="Helical" evidence="6">
    <location>
        <begin position="131"/>
        <end position="149"/>
    </location>
</feature>
<evidence type="ECO:0000256" key="5">
    <source>
        <dbReference type="PROSITE-ProRule" id="PRU01087"/>
    </source>
</evidence>
<accession>A0A8T0HEX5</accession>
<comment type="caution">
    <text evidence="8">The sequence shown here is derived from an EMBL/GenBank/DDBJ whole genome shotgun (WGS) entry which is preliminary data.</text>
</comment>
<keyword evidence="9" id="KW-1185">Reference proteome</keyword>
<dbReference type="InterPro" id="IPR033118">
    <property type="entry name" value="EXPERA"/>
</dbReference>
<dbReference type="EMBL" id="CM026427">
    <property type="protein sequence ID" value="KAG0569207.1"/>
    <property type="molecule type" value="Genomic_DNA"/>
</dbReference>
<evidence type="ECO:0000256" key="3">
    <source>
        <dbReference type="ARBA" id="ARBA00022989"/>
    </source>
</evidence>
<evidence type="ECO:0000256" key="2">
    <source>
        <dbReference type="ARBA" id="ARBA00022692"/>
    </source>
</evidence>
<keyword evidence="4 5" id="KW-0472">Membrane</keyword>
<name>A0A8T0HEX5_CERPU</name>
<dbReference type="PANTHER" id="PTHR31204:SF1">
    <property type="entry name" value="SIGMA INTRACELLULAR RECEPTOR 2"/>
    <property type="match status" value="1"/>
</dbReference>
<dbReference type="PANTHER" id="PTHR31204">
    <property type="entry name" value="SIGMA INTRACELLULAR RECEPTOR 2"/>
    <property type="match status" value="1"/>
</dbReference>
<evidence type="ECO:0000256" key="6">
    <source>
        <dbReference type="SAM" id="Phobius"/>
    </source>
</evidence>
<keyword evidence="3 5" id="KW-1133">Transmembrane helix</keyword>
<evidence type="ECO:0000313" key="9">
    <source>
        <dbReference type="Proteomes" id="UP000822688"/>
    </source>
</evidence>
<dbReference type="Proteomes" id="UP000822688">
    <property type="component" value="Chromosome 6"/>
</dbReference>
<evidence type="ECO:0000313" key="8">
    <source>
        <dbReference type="EMBL" id="KAG0569207.1"/>
    </source>
</evidence>
<dbReference type="GO" id="GO:0005783">
    <property type="term" value="C:endoplasmic reticulum"/>
    <property type="evidence" value="ECO:0007669"/>
    <property type="project" value="TreeGrafter"/>
</dbReference>
<feature type="transmembrane region" description="Helical" evidence="6">
    <location>
        <begin position="105"/>
        <end position="125"/>
    </location>
</feature>